<reference evidence="1 2" key="1">
    <citation type="submission" date="2015-09" db="EMBL/GenBank/DDBJ databases">
        <title>Draft Genome Sequence of the Strain BR 3267 (Bradyrhizobium yuanmingense) recommended as inoculant for cowpea in Brazil.</title>
        <authorList>
            <person name="Simoes-Araujo J.L."/>
            <person name="Zilli J.E."/>
        </authorList>
    </citation>
    <scope>NUCLEOTIDE SEQUENCE [LARGE SCALE GENOMIC DNA]</scope>
    <source>
        <strain evidence="1 2">BR3267</strain>
    </source>
</reference>
<sequence length="83" mass="8681">MRVAEVAHLLTRDAAPEKIRALIPITISEIETAFAATDRLQAPTRSTCLYASEALVQAAGSHGSGSISVSRCTANLIHFGGTS</sequence>
<dbReference type="Proteomes" id="UP000051380">
    <property type="component" value="Unassembled WGS sequence"/>
</dbReference>
<evidence type="ECO:0000313" key="2">
    <source>
        <dbReference type="Proteomes" id="UP000051380"/>
    </source>
</evidence>
<dbReference type="AlphaFoldDB" id="A0A0R3BRG3"/>
<gene>
    <name evidence="1" type="ORF">AOQ72_02785</name>
</gene>
<proteinExistence type="predicted"/>
<evidence type="ECO:0000313" key="1">
    <source>
        <dbReference type="EMBL" id="KRP86924.1"/>
    </source>
</evidence>
<organism evidence="1 2">
    <name type="scientific">Bradyrhizobium yuanmingense</name>
    <dbReference type="NCBI Taxonomy" id="108015"/>
    <lineage>
        <taxon>Bacteria</taxon>
        <taxon>Pseudomonadati</taxon>
        <taxon>Pseudomonadota</taxon>
        <taxon>Alphaproteobacteria</taxon>
        <taxon>Hyphomicrobiales</taxon>
        <taxon>Nitrobacteraceae</taxon>
        <taxon>Bradyrhizobium</taxon>
    </lineage>
</organism>
<name>A0A0R3BRG3_9BRAD</name>
<dbReference type="EMBL" id="LJYF01000048">
    <property type="protein sequence ID" value="KRP86924.1"/>
    <property type="molecule type" value="Genomic_DNA"/>
</dbReference>
<comment type="caution">
    <text evidence="1">The sequence shown here is derived from an EMBL/GenBank/DDBJ whole genome shotgun (WGS) entry which is preliminary data.</text>
</comment>
<protein>
    <submittedName>
        <fullName evidence="1">Uncharacterized protein</fullName>
    </submittedName>
</protein>
<accession>A0A0R3BRG3</accession>